<keyword evidence="2" id="KW-1185">Reference proteome</keyword>
<accession>A0ABR0Y485</accession>
<dbReference type="Proteomes" id="UP001369086">
    <property type="component" value="Unassembled WGS sequence"/>
</dbReference>
<reference evidence="1 2" key="1">
    <citation type="submission" date="2021-05" db="EMBL/GenBank/DDBJ databases">
        <authorList>
            <person name="Zahm M."/>
            <person name="Klopp C."/>
            <person name="Cabau C."/>
            <person name="Kuhl H."/>
            <person name="Suciu R."/>
            <person name="Ciorpac M."/>
            <person name="Holostenco D."/>
            <person name="Gessner J."/>
            <person name="Wuertz S."/>
            <person name="Hohne C."/>
            <person name="Stock M."/>
            <person name="Gislard M."/>
            <person name="Lluch J."/>
            <person name="Milhes M."/>
            <person name="Lampietro C."/>
            <person name="Lopez Roques C."/>
            <person name="Donnadieu C."/>
            <person name="Du K."/>
            <person name="Schartl M."/>
            <person name="Guiguen Y."/>
        </authorList>
    </citation>
    <scope>NUCLEOTIDE SEQUENCE [LARGE SCALE GENOMIC DNA]</scope>
    <source>
        <strain evidence="1">Hh-F2</strain>
        <tissue evidence="1">Blood</tissue>
    </source>
</reference>
<dbReference type="EMBL" id="JAHFZB010000050">
    <property type="protein sequence ID" value="KAK6467279.1"/>
    <property type="molecule type" value="Genomic_DNA"/>
</dbReference>
<protein>
    <submittedName>
        <fullName evidence="1">Mucin-5AC-like isoform X1</fullName>
    </submittedName>
</protein>
<organism evidence="1 2">
    <name type="scientific">Huso huso</name>
    <name type="common">Beluga</name>
    <name type="synonym">Acipenser huso</name>
    <dbReference type="NCBI Taxonomy" id="61971"/>
    <lineage>
        <taxon>Eukaryota</taxon>
        <taxon>Metazoa</taxon>
        <taxon>Chordata</taxon>
        <taxon>Craniata</taxon>
        <taxon>Vertebrata</taxon>
        <taxon>Euteleostomi</taxon>
        <taxon>Actinopterygii</taxon>
        <taxon>Chondrostei</taxon>
        <taxon>Acipenseriformes</taxon>
        <taxon>Acipenseridae</taxon>
        <taxon>Huso</taxon>
    </lineage>
</organism>
<name>A0ABR0Y485_HUSHU</name>
<comment type="caution">
    <text evidence="1">The sequence shown here is derived from an EMBL/GenBank/DDBJ whole genome shotgun (WGS) entry which is preliminary data.</text>
</comment>
<evidence type="ECO:0000313" key="2">
    <source>
        <dbReference type="Proteomes" id="UP001369086"/>
    </source>
</evidence>
<gene>
    <name evidence="1" type="ORF">HHUSO_G35276</name>
</gene>
<sequence length="78" mass="8693">MIPFDRIAVLEGSITTKDVAIGKLHEFKETIKNTTDQIKESATDFDMATHGLGFQMLDVYSSVLQKCADSQTEKLQNV</sequence>
<proteinExistence type="predicted"/>
<evidence type="ECO:0000313" key="1">
    <source>
        <dbReference type="EMBL" id="KAK6467279.1"/>
    </source>
</evidence>